<gene>
    <name evidence="4" type="ORF">K8V70_04565</name>
</gene>
<evidence type="ECO:0000313" key="5">
    <source>
        <dbReference type="Proteomes" id="UP000753256"/>
    </source>
</evidence>
<accession>A0A921ITS1</accession>
<evidence type="ECO:0000259" key="3">
    <source>
        <dbReference type="PROSITE" id="PS50043"/>
    </source>
</evidence>
<feature type="transmembrane region" description="Helical" evidence="2">
    <location>
        <begin position="106"/>
        <end position="126"/>
    </location>
</feature>
<dbReference type="Pfam" id="PF00196">
    <property type="entry name" value="GerE"/>
    <property type="match status" value="1"/>
</dbReference>
<dbReference type="PRINTS" id="PR00038">
    <property type="entry name" value="HTHLUXR"/>
</dbReference>
<evidence type="ECO:0000313" key="4">
    <source>
        <dbReference type="EMBL" id="HJG37119.1"/>
    </source>
</evidence>
<dbReference type="PANTHER" id="PTHR43214:SF37">
    <property type="entry name" value="TRANSCRIPTIONAL REGULATORY PROTEIN YDFI"/>
    <property type="match status" value="1"/>
</dbReference>
<dbReference type="InterPro" id="IPR039420">
    <property type="entry name" value="WalR-like"/>
</dbReference>
<feature type="transmembrane region" description="Helical" evidence="2">
    <location>
        <begin position="74"/>
        <end position="94"/>
    </location>
</feature>
<dbReference type="Gene3D" id="1.10.10.10">
    <property type="entry name" value="Winged helix-like DNA-binding domain superfamily/Winged helix DNA-binding domain"/>
    <property type="match status" value="1"/>
</dbReference>
<sequence length="280" mass="30457">MMLFDEKRFDTIVRMQRIIDKTALFACCLVCMVACMGRPDAGIGANDVIVALLALCAAALDEVLPASWRPCAPIALTLAAFASGAGAWLLPIAVYDSMREFHCATLTRWTVGVPAAALVITALAGIAPLDDALLIACLCAVAGLLSARTNRMLARQETLHRTRDDLALRTQFLLDEKHELEAQLKTSIKRSEGSTVVEATRSPGERISSSGASDLQPPVFKRLTERELEVARLIAEGLDNREIAQAAYMSEGTVRNHISSILSKLHLKNRTQIAIAYWRG</sequence>
<dbReference type="SMART" id="SM00421">
    <property type="entry name" value="HTH_LUXR"/>
    <property type="match status" value="1"/>
</dbReference>
<dbReference type="InterPro" id="IPR036388">
    <property type="entry name" value="WH-like_DNA-bd_sf"/>
</dbReference>
<feature type="domain" description="HTH luxR-type" evidence="3">
    <location>
        <begin position="220"/>
        <end position="280"/>
    </location>
</feature>
<evidence type="ECO:0000256" key="2">
    <source>
        <dbReference type="SAM" id="Phobius"/>
    </source>
</evidence>
<dbReference type="GO" id="GO:0003677">
    <property type="term" value="F:DNA binding"/>
    <property type="evidence" value="ECO:0007669"/>
    <property type="project" value="UniProtKB-KW"/>
</dbReference>
<keyword evidence="2" id="KW-0472">Membrane</keyword>
<reference evidence="4" key="1">
    <citation type="journal article" date="2021" name="PeerJ">
        <title>Extensive microbial diversity within the chicken gut microbiome revealed by metagenomics and culture.</title>
        <authorList>
            <person name="Gilroy R."/>
            <person name="Ravi A."/>
            <person name="Getino M."/>
            <person name="Pursley I."/>
            <person name="Horton D.L."/>
            <person name="Alikhan N.F."/>
            <person name="Baker D."/>
            <person name="Gharbi K."/>
            <person name="Hall N."/>
            <person name="Watson M."/>
            <person name="Adriaenssens E.M."/>
            <person name="Foster-Nyarko E."/>
            <person name="Jarju S."/>
            <person name="Secka A."/>
            <person name="Antonio M."/>
            <person name="Oren A."/>
            <person name="Chaudhuri R.R."/>
            <person name="La Ragione R."/>
            <person name="Hildebrand F."/>
            <person name="Pallen M.J."/>
        </authorList>
    </citation>
    <scope>NUCLEOTIDE SEQUENCE</scope>
    <source>
        <strain evidence="4">ChiHjej13B12-9602</strain>
    </source>
</reference>
<dbReference type="InterPro" id="IPR000792">
    <property type="entry name" value="Tscrpt_reg_LuxR_C"/>
</dbReference>
<dbReference type="RefSeq" id="WP_273189674.1">
    <property type="nucleotide sequence ID" value="NZ_DYUZ01000017.1"/>
</dbReference>
<name>A0A921ITS1_9ACTN</name>
<keyword evidence="2" id="KW-0812">Transmembrane</keyword>
<reference evidence="4" key="2">
    <citation type="submission" date="2021-09" db="EMBL/GenBank/DDBJ databases">
        <authorList>
            <person name="Gilroy R."/>
        </authorList>
    </citation>
    <scope>NUCLEOTIDE SEQUENCE</scope>
    <source>
        <strain evidence="4">ChiHjej13B12-9602</strain>
    </source>
</reference>
<keyword evidence="2" id="KW-1133">Transmembrane helix</keyword>
<dbReference type="CDD" id="cd06170">
    <property type="entry name" value="LuxR_C_like"/>
    <property type="match status" value="1"/>
</dbReference>
<dbReference type="PANTHER" id="PTHR43214">
    <property type="entry name" value="TWO-COMPONENT RESPONSE REGULATOR"/>
    <property type="match status" value="1"/>
</dbReference>
<feature type="transmembrane region" description="Helical" evidence="2">
    <location>
        <begin position="132"/>
        <end position="149"/>
    </location>
</feature>
<proteinExistence type="predicted"/>
<dbReference type="GO" id="GO:0006355">
    <property type="term" value="P:regulation of DNA-templated transcription"/>
    <property type="evidence" value="ECO:0007669"/>
    <property type="project" value="InterPro"/>
</dbReference>
<protein>
    <submittedName>
        <fullName evidence="4">Response regulator transcription factor</fullName>
    </submittedName>
</protein>
<dbReference type="InterPro" id="IPR016032">
    <property type="entry name" value="Sig_transdc_resp-reg_C-effctor"/>
</dbReference>
<dbReference type="PROSITE" id="PS50043">
    <property type="entry name" value="HTH_LUXR_2"/>
    <property type="match status" value="1"/>
</dbReference>
<dbReference type="AlphaFoldDB" id="A0A921ITS1"/>
<keyword evidence="1" id="KW-0238">DNA-binding</keyword>
<evidence type="ECO:0000256" key="1">
    <source>
        <dbReference type="ARBA" id="ARBA00023125"/>
    </source>
</evidence>
<dbReference type="SUPFAM" id="SSF46894">
    <property type="entry name" value="C-terminal effector domain of the bipartite response regulators"/>
    <property type="match status" value="1"/>
</dbReference>
<dbReference type="EMBL" id="DYUZ01000017">
    <property type="protein sequence ID" value="HJG37119.1"/>
    <property type="molecule type" value="Genomic_DNA"/>
</dbReference>
<dbReference type="Proteomes" id="UP000753256">
    <property type="component" value="Unassembled WGS sequence"/>
</dbReference>
<comment type="caution">
    <text evidence="4">The sequence shown here is derived from an EMBL/GenBank/DDBJ whole genome shotgun (WGS) entry which is preliminary data.</text>
</comment>
<organism evidence="4 5">
    <name type="scientific">Enorma phocaeensis</name>
    <dbReference type="NCBI Taxonomy" id="1871019"/>
    <lineage>
        <taxon>Bacteria</taxon>
        <taxon>Bacillati</taxon>
        <taxon>Actinomycetota</taxon>
        <taxon>Coriobacteriia</taxon>
        <taxon>Coriobacteriales</taxon>
        <taxon>Coriobacteriaceae</taxon>
        <taxon>Enorma</taxon>
    </lineage>
</organism>